<evidence type="ECO:0000256" key="2">
    <source>
        <dbReference type="ARBA" id="ARBA00022980"/>
    </source>
</evidence>
<dbReference type="Proteomes" id="UP000176421">
    <property type="component" value="Unassembled WGS sequence"/>
</dbReference>
<dbReference type="PANTHER" id="PTHR21569:SF1">
    <property type="entry name" value="SMALL RIBOSOMAL SUBUNIT PROTEIN US9M"/>
    <property type="match status" value="1"/>
</dbReference>
<evidence type="ECO:0000256" key="6">
    <source>
        <dbReference type="RuleBase" id="RU003815"/>
    </source>
</evidence>
<evidence type="ECO:0000256" key="5">
    <source>
        <dbReference type="HAMAP-Rule" id="MF_00532"/>
    </source>
</evidence>
<organism evidence="7 8">
    <name type="scientific">Candidatus Staskawiczbacteria bacterium RIFCSPHIGHO2_02_FULL_34_9</name>
    <dbReference type="NCBI Taxonomy" id="1802206"/>
    <lineage>
        <taxon>Bacteria</taxon>
        <taxon>Candidatus Staskawicziibacteriota</taxon>
    </lineage>
</organism>
<dbReference type="GO" id="GO:0003723">
    <property type="term" value="F:RNA binding"/>
    <property type="evidence" value="ECO:0007669"/>
    <property type="project" value="TreeGrafter"/>
</dbReference>
<dbReference type="NCBIfam" id="NF001099">
    <property type="entry name" value="PRK00132.1"/>
    <property type="match status" value="1"/>
</dbReference>
<dbReference type="PANTHER" id="PTHR21569">
    <property type="entry name" value="RIBOSOMAL PROTEIN S9"/>
    <property type="match status" value="1"/>
</dbReference>
<dbReference type="GO" id="GO:0003735">
    <property type="term" value="F:structural constituent of ribosome"/>
    <property type="evidence" value="ECO:0007669"/>
    <property type="project" value="InterPro"/>
</dbReference>
<gene>
    <name evidence="5" type="primary">rpsI</name>
    <name evidence="7" type="ORF">A3D35_02000</name>
</gene>
<dbReference type="InterPro" id="IPR020568">
    <property type="entry name" value="Ribosomal_Su5_D2-typ_SF"/>
</dbReference>
<dbReference type="InterPro" id="IPR020574">
    <property type="entry name" value="Ribosomal_uS9_CS"/>
</dbReference>
<evidence type="ECO:0000256" key="4">
    <source>
        <dbReference type="ARBA" id="ARBA00035259"/>
    </source>
</evidence>
<dbReference type="Pfam" id="PF00380">
    <property type="entry name" value="Ribosomal_S9"/>
    <property type="match status" value="1"/>
</dbReference>
<dbReference type="InterPro" id="IPR023035">
    <property type="entry name" value="Ribosomal_uS9_bac/plastid"/>
</dbReference>
<dbReference type="InterPro" id="IPR000754">
    <property type="entry name" value="Ribosomal_uS9"/>
</dbReference>
<sequence length="134" mass="15481">MASRPDKYFEAVGRRKTAVARVRLFTRGDKEFLVNGMPYKDYFKTAEAQETAIASLIKMKCQDKFRVTVVVKGGGINAQSEAVRHGTARALVDFNNNFKKRLRKVGFLTRDPRMRERKKFGLKRARKAPQWAKR</sequence>
<dbReference type="HAMAP" id="MF_00532_B">
    <property type="entry name" value="Ribosomal_uS9_B"/>
    <property type="match status" value="1"/>
</dbReference>
<comment type="similarity">
    <text evidence="1 5 6">Belongs to the universal ribosomal protein uS9 family.</text>
</comment>
<dbReference type="EMBL" id="MHOS01000022">
    <property type="protein sequence ID" value="OGZ68416.1"/>
    <property type="molecule type" value="Genomic_DNA"/>
</dbReference>
<keyword evidence="2 5" id="KW-0689">Ribosomal protein</keyword>
<dbReference type="PROSITE" id="PS00360">
    <property type="entry name" value="RIBOSOMAL_S9"/>
    <property type="match status" value="1"/>
</dbReference>
<dbReference type="Gene3D" id="3.30.230.10">
    <property type="match status" value="1"/>
</dbReference>
<dbReference type="FunFam" id="3.30.230.10:FF:000001">
    <property type="entry name" value="30S ribosomal protein S9"/>
    <property type="match status" value="1"/>
</dbReference>
<accession>A0A1G2I0T0</accession>
<dbReference type="SUPFAM" id="SSF54211">
    <property type="entry name" value="Ribosomal protein S5 domain 2-like"/>
    <property type="match status" value="1"/>
</dbReference>
<dbReference type="InterPro" id="IPR014721">
    <property type="entry name" value="Ribsml_uS5_D2-typ_fold_subgr"/>
</dbReference>
<dbReference type="GO" id="GO:0006412">
    <property type="term" value="P:translation"/>
    <property type="evidence" value="ECO:0007669"/>
    <property type="project" value="UniProtKB-UniRule"/>
</dbReference>
<dbReference type="GO" id="GO:0022627">
    <property type="term" value="C:cytosolic small ribosomal subunit"/>
    <property type="evidence" value="ECO:0007669"/>
    <property type="project" value="TreeGrafter"/>
</dbReference>
<evidence type="ECO:0000256" key="3">
    <source>
        <dbReference type="ARBA" id="ARBA00023274"/>
    </source>
</evidence>
<keyword evidence="3 5" id="KW-0687">Ribonucleoprotein</keyword>
<evidence type="ECO:0000313" key="8">
    <source>
        <dbReference type="Proteomes" id="UP000176421"/>
    </source>
</evidence>
<proteinExistence type="inferred from homology"/>
<name>A0A1G2I0T0_9BACT</name>
<dbReference type="STRING" id="1802206.A3D35_02000"/>
<protein>
    <recommendedName>
        <fullName evidence="4 5">Small ribosomal subunit protein uS9</fullName>
    </recommendedName>
</protein>
<evidence type="ECO:0000256" key="1">
    <source>
        <dbReference type="ARBA" id="ARBA00005251"/>
    </source>
</evidence>
<reference evidence="7 8" key="1">
    <citation type="journal article" date="2016" name="Nat. Commun.">
        <title>Thousands of microbial genomes shed light on interconnected biogeochemical processes in an aquifer system.</title>
        <authorList>
            <person name="Anantharaman K."/>
            <person name="Brown C.T."/>
            <person name="Hug L.A."/>
            <person name="Sharon I."/>
            <person name="Castelle C.J."/>
            <person name="Probst A.J."/>
            <person name="Thomas B.C."/>
            <person name="Singh A."/>
            <person name="Wilkins M.J."/>
            <person name="Karaoz U."/>
            <person name="Brodie E.L."/>
            <person name="Williams K.H."/>
            <person name="Hubbard S.S."/>
            <person name="Banfield J.F."/>
        </authorList>
    </citation>
    <scope>NUCLEOTIDE SEQUENCE [LARGE SCALE GENOMIC DNA]</scope>
</reference>
<evidence type="ECO:0000313" key="7">
    <source>
        <dbReference type="EMBL" id="OGZ68416.1"/>
    </source>
</evidence>
<dbReference type="AlphaFoldDB" id="A0A1G2I0T0"/>
<comment type="caution">
    <text evidence="7">The sequence shown here is derived from an EMBL/GenBank/DDBJ whole genome shotgun (WGS) entry which is preliminary data.</text>
</comment>